<keyword evidence="2" id="KW-1185">Reference proteome</keyword>
<evidence type="ECO:0000313" key="1">
    <source>
        <dbReference type="EMBL" id="KAF4465327.1"/>
    </source>
</evidence>
<dbReference type="AlphaFoldDB" id="A0A8H4LC31"/>
<reference evidence="1 2" key="1">
    <citation type="submission" date="2020-01" db="EMBL/GenBank/DDBJ databases">
        <title>Identification and distribution of gene clusters putatively required for synthesis of sphingolipid metabolism inhibitors in phylogenetically diverse species of the filamentous fungus Fusarium.</title>
        <authorList>
            <person name="Kim H.-S."/>
            <person name="Busman M."/>
            <person name="Brown D.W."/>
            <person name="Divon H."/>
            <person name="Uhlig S."/>
            <person name="Proctor R.H."/>
        </authorList>
    </citation>
    <scope>NUCLEOTIDE SEQUENCE [LARGE SCALE GENOMIC DNA]</scope>
    <source>
        <strain evidence="1 2">NRRL 20459</strain>
    </source>
</reference>
<sequence length="144" mass="15960">MRSSVEEDAAGGADQEGKGRAMTAVTKLYYKAGIVSPPGWPRGEAKELSSPLPFARLEPRRCRAFLQTIEDYTLQHVYIPANFCYPRGWFVKQLLARPERQKALIDAFTGLRNSLVCPRTQRLCGATSPSLASAYHLSIEATSQ</sequence>
<evidence type="ECO:0000313" key="2">
    <source>
        <dbReference type="Proteomes" id="UP000554235"/>
    </source>
</evidence>
<name>A0A8H4LC31_9HYPO</name>
<protein>
    <submittedName>
        <fullName evidence="1">Uncharacterized protein</fullName>
    </submittedName>
</protein>
<gene>
    <name evidence="1" type="ORF">FALBO_7828</name>
</gene>
<organism evidence="1 2">
    <name type="scientific">Fusarium albosuccineum</name>
    <dbReference type="NCBI Taxonomy" id="1237068"/>
    <lineage>
        <taxon>Eukaryota</taxon>
        <taxon>Fungi</taxon>
        <taxon>Dikarya</taxon>
        <taxon>Ascomycota</taxon>
        <taxon>Pezizomycotina</taxon>
        <taxon>Sordariomycetes</taxon>
        <taxon>Hypocreomycetidae</taxon>
        <taxon>Hypocreales</taxon>
        <taxon>Nectriaceae</taxon>
        <taxon>Fusarium</taxon>
        <taxon>Fusarium decemcellulare species complex</taxon>
    </lineage>
</organism>
<accession>A0A8H4LC31</accession>
<dbReference type="EMBL" id="JAADYS010001052">
    <property type="protein sequence ID" value="KAF4465327.1"/>
    <property type="molecule type" value="Genomic_DNA"/>
</dbReference>
<dbReference type="Proteomes" id="UP000554235">
    <property type="component" value="Unassembled WGS sequence"/>
</dbReference>
<comment type="caution">
    <text evidence="1">The sequence shown here is derived from an EMBL/GenBank/DDBJ whole genome shotgun (WGS) entry which is preliminary data.</text>
</comment>
<proteinExistence type="predicted"/>